<dbReference type="InterPro" id="IPR016054">
    <property type="entry name" value="LY6_UPA_recep-like"/>
</dbReference>
<reference evidence="2" key="1">
    <citation type="submission" date="2023-05" db="EMBL/GenBank/DDBJ databases">
        <title>High-quality long-read genome of Scophthalmus maximus.</title>
        <authorList>
            <person name="Lien S."/>
            <person name="Martinez P."/>
        </authorList>
    </citation>
    <scope>NUCLEOTIDE SEQUENCE [LARGE SCALE GENOMIC DNA]</scope>
</reference>
<dbReference type="AlphaFoldDB" id="A0A8D3A9G1"/>
<dbReference type="Proteomes" id="UP000694558">
    <property type="component" value="Chromosome 15"/>
</dbReference>
<dbReference type="SMART" id="SM00134">
    <property type="entry name" value="LU"/>
    <property type="match status" value="1"/>
</dbReference>
<feature type="domain" description="UPAR/Ly6" evidence="1">
    <location>
        <begin position="15"/>
        <end position="100"/>
    </location>
</feature>
<proteinExistence type="predicted"/>
<dbReference type="GeneTree" id="ENSGT00390000010398"/>
<accession>A0A8D3A9G1</accession>
<dbReference type="SUPFAM" id="SSF57302">
    <property type="entry name" value="Snake toxin-like"/>
    <property type="match status" value="1"/>
</dbReference>
<evidence type="ECO:0000313" key="2">
    <source>
        <dbReference type="Ensembl" id="ENSSMAP00000014677.2"/>
    </source>
</evidence>
<reference evidence="2" key="2">
    <citation type="submission" date="2025-08" db="UniProtKB">
        <authorList>
            <consortium name="Ensembl"/>
        </authorList>
    </citation>
    <scope>IDENTIFICATION</scope>
</reference>
<evidence type="ECO:0000259" key="1">
    <source>
        <dbReference type="SMART" id="SM00134"/>
    </source>
</evidence>
<protein>
    <submittedName>
        <fullName evidence="2">Lymphocyte antigen 6 family member pge</fullName>
    </submittedName>
</protein>
<sequence length="120" mass="13153">MHIIFLFGFPSGEALQCFTCMGSNNEDCNRQGSKSCPSYSDACAAVVGHDSGVMKSCSYKSFCSQANSQGYRAPGVRVHCCYSDDCNVTSFASQLPGTYSLCFSSSPFKLQFNEFNFFLF</sequence>
<evidence type="ECO:0000313" key="3">
    <source>
        <dbReference type="Proteomes" id="UP000694558"/>
    </source>
</evidence>
<dbReference type="CDD" id="cd23553">
    <property type="entry name" value="TFP_LU_ECD_Ly6PGE"/>
    <property type="match status" value="1"/>
</dbReference>
<organism evidence="2 3">
    <name type="scientific">Scophthalmus maximus</name>
    <name type="common">Turbot</name>
    <name type="synonym">Psetta maxima</name>
    <dbReference type="NCBI Taxonomy" id="52904"/>
    <lineage>
        <taxon>Eukaryota</taxon>
        <taxon>Metazoa</taxon>
        <taxon>Chordata</taxon>
        <taxon>Craniata</taxon>
        <taxon>Vertebrata</taxon>
        <taxon>Euteleostomi</taxon>
        <taxon>Actinopterygii</taxon>
        <taxon>Neopterygii</taxon>
        <taxon>Teleostei</taxon>
        <taxon>Neoteleostei</taxon>
        <taxon>Acanthomorphata</taxon>
        <taxon>Carangaria</taxon>
        <taxon>Pleuronectiformes</taxon>
        <taxon>Pleuronectoidei</taxon>
        <taxon>Scophthalmidae</taxon>
        <taxon>Scophthalmus</taxon>
    </lineage>
</organism>
<dbReference type="InterPro" id="IPR045860">
    <property type="entry name" value="Snake_toxin-like_sf"/>
</dbReference>
<name>A0A8D3A9G1_SCOMX</name>
<dbReference type="Gene3D" id="2.10.60.10">
    <property type="entry name" value="CD59"/>
    <property type="match status" value="1"/>
</dbReference>
<dbReference type="Ensembl" id="ENSSMAT00000014867.2">
    <property type="protein sequence ID" value="ENSSMAP00000014677.2"/>
    <property type="gene ID" value="ENSSMAG00000008980.2"/>
</dbReference>
<dbReference type="Pfam" id="PF00021">
    <property type="entry name" value="UPAR_LY6"/>
    <property type="match status" value="1"/>
</dbReference>
<dbReference type="FunFam" id="2.10.60.10:FF:000037">
    <property type="entry name" value="Si:ch73-28h20.1"/>
    <property type="match status" value="1"/>
</dbReference>